<dbReference type="Gramene" id="TVU25830">
    <property type="protein sequence ID" value="TVU25830"/>
    <property type="gene ID" value="EJB05_28340"/>
</dbReference>
<evidence type="ECO:0000313" key="2">
    <source>
        <dbReference type="EMBL" id="TVU25830.1"/>
    </source>
</evidence>
<gene>
    <name evidence="2" type="ORF">EJB05_28340</name>
</gene>
<dbReference type="SUPFAM" id="SSF52047">
    <property type="entry name" value="RNI-like"/>
    <property type="match status" value="1"/>
</dbReference>
<comment type="caution">
    <text evidence="2">The sequence shown here is derived from an EMBL/GenBank/DDBJ whole genome shotgun (WGS) entry which is preliminary data.</text>
</comment>
<evidence type="ECO:0000313" key="3">
    <source>
        <dbReference type="Proteomes" id="UP000324897"/>
    </source>
</evidence>
<dbReference type="Pfam" id="PF25019">
    <property type="entry name" value="LRR_R13L1-DRL21"/>
    <property type="match status" value="1"/>
</dbReference>
<proteinExistence type="predicted"/>
<dbReference type="SUPFAM" id="SSF52058">
    <property type="entry name" value="L domain-like"/>
    <property type="match status" value="1"/>
</dbReference>
<feature type="non-terminal residue" evidence="2">
    <location>
        <position position="1"/>
    </location>
</feature>
<accession>A0A5J9URZ8</accession>
<reference evidence="2 3" key="1">
    <citation type="journal article" date="2019" name="Sci. Rep.">
        <title>A high-quality genome of Eragrostis curvula grass provides insights into Poaceae evolution and supports new strategies to enhance forage quality.</title>
        <authorList>
            <person name="Carballo J."/>
            <person name="Santos B.A.C.M."/>
            <person name="Zappacosta D."/>
            <person name="Garbus I."/>
            <person name="Selva J.P."/>
            <person name="Gallo C.A."/>
            <person name="Diaz A."/>
            <person name="Albertini E."/>
            <person name="Caccamo M."/>
            <person name="Echenique V."/>
        </authorList>
    </citation>
    <scope>NUCLEOTIDE SEQUENCE [LARGE SCALE GENOMIC DNA]</scope>
    <source>
        <strain evidence="3">cv. Victoria</strain>
        <tissue evidence="2">Leaf</tissue>
    </source>
</reference>
<dbReference type="PANTHER" id="PTHR47186">
    <property type="entry name" value="LEUCINE-RICH REPEAT-CONTAINING PROTEIN 57"/>
    <property type="match status" value="1"/>
</dbReference>
<evidence type="ECO:0000259" key="1">
    <source>
        <dbReference type="Pfam" id="PF25019"/>
    </source>
</evidence>
<feature type="domain" description="R13L1/DRL21-like LRR repeat region" evidence="1">
    <location>
        <begin position="255"/>
        <end position="383"/>
    </location>
</feature>
<dbReference type="InterPro" id="IPR032675">
    <property type="entry name" value="LRR_dom_sf"/>
</dbReference>
<protein>
    <recommendedName>
        <fullName evidence="1">R13L1/DRL21-like LRR repeat region domain-containing protein</fullName>
    </recommendedName>
</protein>
<dbReference type="AlphaFoldDB" id="A0A5J9URZ8"/>
<dbReference type="InterPro" id="IPR056789">
    <property type="entry name" value="LRR_R13L1-DRL21"/>
</dbReference>
<organism evidence="2 3">
    <name type="scientific">Eragrostis curvula</name>
    <name type="common">weeping love grass</name>
    <dbReference type="NCBI Taxonomy" id="38414"/>
    <lineage>
        <taxon>Eukaryota</taxon>
        <taxon>Viridiplantae</taxon>
        <taxon>Streptophyta</taxon>
        <taxon>Embryophyta</taxon>
        <taxon>Tracheophyta</taxon>
        <taxon>Spermatophyta</taxon>
        <taxon>Magnoliopsida</taxon>
        <taxon>Liliopsida</taxon>
        <taxon>Poales</taxon>
        <taxon>Poaceae</taxon>
        <taxon>PACMAD clade</taxon>
        <taxon>Chloridoideae</taxon>
        <taxon>Eragrostideae</taxon>
        <taxon>Eragrostidinae</taxon>
        <taxon>Eragrostis</taxon>
    </lineage>
</organism>
<dbReference type="OrthoDB" id="5279713at2759"/>
<dbReference type="PANTHER" id="PTHR47186:SF27">
    <property type="entry name" value="NB-ARC DOMAIN-CONTAINING PROTEIN"/>
    <property type="match status" value="1"/>
</dbReference>
<dbReference type="Gene3D" id="3.80.10.10">
    <property type="entry name" value="Ribonuclease Inhibitor"/>
    <property type="match status" value="2"/>
</dbReference>
<dbReference type="EMBL" id="RWGY01000013">
    <property type="protein sequence ID" value="TVU25830.1"/>
    <property type="molecule type" value="Genomic_DNA"/>
</dbReference>
<sequence>MDITKLCALPRCRQNGTGNRETVSRQKDDSYYVMHDLMHELAKMVSSNDCATIDGLKSNIMPPTIRHLSIITYAYDEVRQNDFPVEKFERELQKMKSLEKLRTLMFFGHGPTGCRNMLQRCQTLARHAKSLRFIRLHVAGAEIDSVYETIKPSHLRFLEFSIGSIDVDHYCCYNTVRALFGGNAYTKAMPTFYHLQTLDASHINLVIPSHMSNLVNLRHLIVGEKTYSNISNAGKMTSLQELKEFAVKTTNGFEIGQLQSMNELVTLGISQLENVRSKGKATEAKLAEKDHLKNLYLSWDGSGTSFEPIKTTLHKEALEGLRPNRNIKHIQIRSYNGGVSPLWLGTKLSVTSLQSLHLKNCSEWRIIQLDRITSLGKLKLIKMLSTVDVSIPSLEELQLCELPDLERCMGLYKKELASQLRMLRVESCGRLKDFTLFQSYDCFQVEQKTWFPFLNKLTIKNCPQIMQWPILPLEEMRSLEELELIGMPGVRQLSVPYLKKLVLNQLRNLERCTNQNEGRLSSSLIVLHVVKCRKLIHFPLLQVCPYQDEKKEWLPNIYELIVHDCPHLMVLCPLPPSAEWSKVSVSIRGVSAPPAVNMQKDWPSFTIESEELSVLDEKIVAIKNLTMEGLSYLNSLRILKLSRNPKLSTAAWDTIYQDQENEEDQTGDRYVFQGLEWLEIDDASLLTMSFCKHLTALQHLTLSGSRSHNKMTRLSDGQEQAHLQLTSLQEIQLMCFDDLLSLPAVLHFLSSLKKLDIWYCPGISRLPEQGLPLASLEELVIRGCSEDLNKQCRLASTSKLK</sequence>
<dbReference type="Proteomes" id="UP000324897">
    <property type="component" value="Chromosome 2"/>
</dbReference>
<keyword evidence="3" id="KW-1185">Reference proteome</keyword>
<name>A0A5J9URZ8_9POAL</name>
<feature type="non-terminal residue" evidence="2">
    <location>
        <position position="801"/>
    </location>
</feature>